<accession>A0A1W4XL88</accession>
<dbReference type="InParanoid" id="A0A1W4XL88"/>
<sequence>MNFELFVVLVLIFVFLLSCGGLIQKVRQSYEERAHIIAVQRVSAARQIHHNQGYYDDSSTGVFPGGLCPPPYTEYNDPPPKYEEIVKESIVVNMPQVLAHSTQINSQNSNNVRV</sequence>
<proteinExistence type="predicted"/>
<dbReference type="AlphaFoldDB" id="A0A1W4XL88"/>
<dbReference type="RefSeq" id="XP_018333150.1">
    <property type="nucleotide sequence ID" value="XM_018477648.2"/>
</dbReference>
<gene>
    <name evidence="3" type="primary">LOC108742436</name>
</gene>
<name>A0A1W4XL88_AGRPL</name>
<evidence type="ECO:0000313" key="3">
    <source>
        <dbReference type="RefSeq" id="XP_018333150.1"/>
    </source>
</evidence>
<reference evidence="3" key="1">
    <citation type="submission" date="2025-08" db="UniProtKB">
        <authorList>
            <consortium name="RefSeq"/>
        </authorList>
    </citation>
    <scope>IDENTIFICATION</scope>
    <source>
        <tissue evidence="3">Entire body</tissue>
    </source>
</reference>
<evidence type="ECO:0000256" key="1">
    <source>
        <dbReference type="SAM" id="SignalP"/>
    </source>
</evidence>
<dbReference type="OrthoDB" id="6780417at2759"/>
<feature type="signal peptide" evidence="1">
    <location>
        <begin position="1"/>
        <end position="20"/>
    </location>
</feature>
<dbReference type="GeneID" id="108742436"/>
<organism evidence="2 3">
    <name type="scientific">Agrilus planipennis</name>
    <name type="common">Emerald ash borer</name>
    <name type="synonym">Agrilus marcopoli</name>
    <dbReference type="NCBI Taxonomy" id="224129"/>
    <lineage>
        <taxon>Eukaryota</taxon>
        <taxon>Metazoa</taxon>
        <taxon>Ecdysozoa</taxon>
        <taxon>Arthropoda</taxon>
        <taxon>Hexapoda</taxon>
        <taxon>Insecta</taxon>
        <taxon>Pterygota</taxon>
        <taxon>Neoptera</taxon>
        <taxon>Endopterygota</taxon>
        <taxon>Coleoptera</taxon>
        <taxon>Polyphaga</taxon>
        <taxon>Elateriformia</taxon>
        <taxon>Buprestoidea</taxon>
        <taxon>Buprestidae</taxon>
        <taxon>Agrilinae</taxon>
        <taxon>Agrilus</taxon>
    </lineage>
</organism>
<protein>
    <submittedName>
        <fullName evidence="3">Uncharacterized protein LOC108742436</fullName>
    </submittedName>
</protein>
<keyword evidence="1" id="KW-0732">Signal</keyword>
<dbReference type="KEGG" id="apln:108742436"/>
<keyword evidence="2" id="KW-1185">Reference proteome</keyword>
<feature type="chain" id="PRO_5010706206" evidence="1">
    <location>
        <begin position="21"/>
        <end position="114"/>
    </location>
</feature>
<dbReference type="Proteomes" id="UP000192223">
    <property type="component" value="Unplaced"/>
</dbReference>
<evidence type="ECO:0000313" key="2">
    <source>
        <dbReference type="Proteomes" id="UP000192223"/>
    </source>
</evidence>